<gene>
    <name evidence="2" type="ORF">PVK06_027087</name>
</gene>
<keyword evidence="3" id="KW-1185">Reference proteome</keyword>
<dbReference type="Gene3D" id="3.40.50.300">
    <property type="entry name" value="P-loop containing nucleotide triphosphate hydrolases"/>
    <property type="match status" value="1"/>
</dbReference>
<dbReference type="PANTHER" id="PTHR11566">
    <property type="entry name" value="DYNAMIN"/>
    <property type="match status" value="1"/>
</dbReference>
<dbReference type="EMBL" id="JARKNE010000008">
    <property type="protein sequence ID" value="KAK5811726.1"/>
    <property type="molecule type" value="Genomic_DNA"/>
</dbReference>
<dbReference type="InterPro" id="IPR000375">
    <property type="entry name" value="Dynamin_stalk"/>
</dbReference>
<dbReference type="PANTHER" id="PTHR11566:SF21">
    <property type="entry name" value="DYNAMIN RELATED PROTEIN 1, ISOFORM A"/>
    <property type="match status" value="1"/>
</dbReference>
<protein>
    <recommendedName>
        <fullName evidence="1">Dynamin stalk domain-containing protein</fullName>
    </recommendedName>
</protein>
<evidence type="ECO:0000259" key="1">
    <source>
        <dbReference type="Pfam" id="PF01031"/>
    </source>
</evidence>
<name>A0ABR0NZD5_GOSAR</name>
<dbReference type="SUPFAM" id="SSF52540">
    <property type="entry name" value="P-loop containing nucleoside triphosphate hydrolases"/>
    <property type="match status" value="1"/>
</dbReference>
<evidence type="ECO:0000313" key="2">
    <source>
        <dbReference type="EMBL" id="KAK5811726.1"/>
    </source>
</evidence>
<dbReference type="Pfam" id="PF01031">
    <property type="entry name" value="Dynamin_M"/>
    <property type="match status" value="1"/>
</dbReference>
<comment type="caution">
    <text evidence="2">The sequence shown here is derived from an EMBL/GenBank/DDBJ whole genome shotgun (WGS) entry which is preliminary data.</text>
</comment>
<feature type="domain" description="Dynamin stalk" evidence="1">
    <location>
        <begin position="47"/>
        <end position="116"/>
    </location>
</feature>
<proteinExistence type="predicted"/>
<sequence length="179" mass="20334">MDREAGGNKSVSDKQIRLKIFSPNVLDITLVDFRGITKLDIMDRGTDACNLLLGKVIPFRLGYIGVVNCSQEDILLNRSINDALVAEEKFFRSRPVYNGLADRCGVPQLAKKLNQVKYLQDEVFINFMEYNSISHLLSFIINISVEVDPCEGLTDDDIRTAIQRSSSIYTWLIRWVLES</sequence>
<dbReference type="InterPro" id="IPR022812">
    <property type="entry name" value="Dynamin"/>
</dbReference>
<reference evidence="2 3" key="1">
    <citation type="submission" date="2023-03" db="EMBL/GenBank/DDBJ databases">
        <title>WGS of Gossypium arboreum.</title>
        <authorList>
            <person name="Yu D."/>
        </authorList>
    </citation>
    <scope>NUCLEOTIDE SEQUENCE [LARGE SCALE GENOMIC DNA]</scope>
    <source>
        <tissue evidence="2">Leaf</tissue>
    </source>
</reference>
<evidence type="ECO:0000313" key="3">
    <source>
        <dbReference type="Proteomes" id="UP001358586"/>
    </source>
</evidence>
<dbReference type="InterPro" id="IPR027417">
    <property type="entry name" value="P-loop_NTPase"/>
</dbReference>
<organism evidence="2 3">
    <name type="scientific">Gossypium arboreum</name>
    <name type="common">Tree cotton</name>
    <name type="synonym">Gossypium nanking</name>
    <dbReference type="NCBI Taxonomy" id="29729"/>
    <lineage>
        <taxon>Eukaryota</taxon>
        <taxon>Viridiplantae</taxon>
        <taxon>Streptophyta</taxon>
        <taxon>Embryophyta</taxon>
        <taxon>Tracheophyta</taxon>
        <taxon>Spermatophyta</taxon>
        <taxon>Magnoliopsida</taxon>
        <taxon>eudicotyledons</taxon>
        <taxon>Gunneridae</taxon>
        <taxon>Pentapetalae</taxon>
        <taxon>rosids</taxon>
        <taxon>malvids</taxon>
        <taxon>Malvales</taxon>
        <taxon>Malvaceae</taxon>
        <taxon>Malvoideae</taxon>
        <taxon>Gossypium</taxon>
    </lineage>
</organism>
<dbReference type="Proteomes" id="UP001358586">
    <property type="component" value="Chromosome 8"/>
</dbReference>
<accession>A0ABR0NZD5</accession>